<evidence type="ECO:0000313" key="1">
    <source>
        <dbReference type="EMBL" id="TMP27176.1"/>
    </source>
</evidence>
<reference evidence="1 2" key="1">
    <citation type="submission" date="2018-01" db="EMBL/GenBank/DDBJ databases">
        <authorList>
            <person name="Paulsen S."/>
            <person name="Gram L.K."/>
        </authorList>
    </citation>
    <scope>NUCLEOTIDE SEQUENCE [LARGE SCALE GENOMIC DNA]</scope>
    <source>
        <strain evidence="1 2">S2676</strain>
    </source>
</reference>
<organism evidence="1 2">
    <name type="scientific">Pseudoalteromonas rubra</name>
    <dbReference type="NCBI Taxonomy" id="43658"/>
    <lineage>
        <taxon>Bacteria</taxon>
        <taxon>Pseudomonadati</taxon>
        <taxon>Pseudomonadota</taxon>
        <taxon>Gammaproteobacteria</taxon>
        <taxon>Alteromonadales</taxon>
        <taxon>Pseudoalteromonadaceae</taxon>
        <taxon>Pseudoalteromonas</taxon>
    </lineage>
</organism>
<dbReference type="AlphaFoldDB" id="A0A5S3WJB1"/>
<sequence>MTETHITPEQEKALIEGKGILASKQSVLLQLGQIQAFNFIGKLVNVTELKLAQQLKDSKEYKGLVHQDEDGNVVTITTWEECCEYIIKEKRRNVDNRLINLRQFGEEFFEAAQNMKLGYNDLRVLRQLPEDDQALVIESEAVETGDKDAVKQLIDDLKAKHKKEVKDLKDEVLASDAMLRANRKLNDENVMENQKLKEQLHQRKFSPEKWKGDVKDFFEVNAKANTQILEGFNQLLVLNEQLETMELDEQTRHVATSAFYSDTKQLLQELAHVWNQLQSSLGHLDEVKPSGEWLQELGFDGAEEVLV</sequence>
<protein>
    <submittedName>
        <fullName evidence="1">Uncharacterized protein</fullName>
    </submittedName>
</protein>
<dbReference type="EMBL" id="PNCI01000036">
    <property type="protein sequence ID" value="TMP27176.1"/>
    <property type="molecule type" value="Genomic_DNA"/>
</dbReference>
<dbReference type="OrthoDB" id="8564384at2"/>
<dbReference type="RefSeq" id="WP_138552760.1">
    <property type="nucleotide sequence ID" value="NZ_PNCH01000046.1"/>
</dbReference>
<dbReference type="Proteomes" id="UP000310249">
    <property type="component" value="Unassembled WGS sequence"/>
</dbReference>
<accession>A0A5S3WJB1</accession>
<name>A0A5S3WJB1_9GAMM</name>
<gene>
    <name evidence="1" type="ORF">CWB99_15780</name>
</gene>
<proteinExistence type="predicted"/>
<reference evidence="2" key="2">
    <citation type="submission" date="2019-06" db="EMBL/GenBank/DDBJ databases">
        <title>Co-occurence of chitin degradation, pigmentation and bioactivity in marine Pseudoalteromonas.</title>
        <authorList>
            <person name="Sonnenschein E.C."/>
            <person name="Bech P.K."/>
        </authorList>
    </citation>
    <scope>NUCLEOTIDE SEQUENCE [LARGE SCALE GENOMIC DNA]</scope>
    <source>
        <strain evidence="2">S2676</strain>
    </source>
</reference>
<comment type="caution">
    <text evidence="1">The sequence shown here is derived from an EMBL/GenBank/DDBJ whole genome shotgun (WGS) entry which is preliminary data.</text>
</comment>
<evidence type="ECO:0000313" key="2">
    <source>
        <dbReference type="Proteomes" id="UP000310249"/>
    </source>
</evidence>